<dbReference type="AlphaFoldDB" id="A0A133PH34"/>
<feature type="domain" description="Aspartate/glutamate/uridylate kinase" evidence="9">
    <location>
        <begin position="12"/>
        <end position="240"/>
    </location>
</feature>
<dbReference type="PIRSF" id="PIRSF000729">
    <property type="entry name" value="GK"/>
    <property type="match status" value="1"/>
</dbReference>
<dbReference type="InterPro" id="IPR019797">
    <property type="entry name" value="Glutamate_5-kinase_CS"/>
</dbReference>
<evidence type="ECO:0000259" key="9">
    <source>
        <dbReference type="Pfam" id="PF00696"/>
    </source>
</evidence>
<dbReference type="InterPro" id="IPR041739">
    <property type="entry name" value="G5K_ProB"/>
</dbReference>
<keyword evidence="4 8" id="KW-0808">Transferase</keyword>
<sequence>MVEMRKFSKEIKKVVIKVGSSSITHDNGKINLQKIDELCFEIANLKNQGYDVVLVSSGAIAAGRAKLNLKERPKETSDKQAAAAVGQVALTNIYDRSLVSYGYNSAQVLLTRTIEVDQEMRVNAENTFEKLLGMNVIPIINENDTISTYEIKFGDNDTLSAVIARMIKADLLIMLTDIEGLYTDDPRKNPDAKIIHEVADINEVEGMAKETESNVGTGGMYTKIKAAKLAIEKDIEVVIGSGEKMKIIRDIVKGEEIGTYFKC</sequence>
<comment type="similarity">
    <text evidence="8">Belongs to the glutamate 5-kinase family.</text>
</comment>
<keyword evidence="3 8" id="KW-0641">Proline biosynthesis</keyword>
<evidence type="ECO:0000256" key="7">
    <source>
        <dbReference type="ARBA" id="ARBA00022840"/>
    </source>
</evidence>
<dbReference type="SUPFAM" id="SSF53633">
    <property type="entry name" value="Carbamate kinase-like"/>
    <property type="match status" value="1"/>
</dbReference>
<dbReference type="PANTHER" id="PTHR43654:SF1">
    <property type="entry name" value="ISOPENTENYL PHOSPHATE KINASE"/>
    <property type="match status" value="1"/>
</dbReference>
<feature type="binding site" evidence="8">
    <location>
        <begin position="176"/>
        <end position="177"/>
    </location>
    <ligand>
        <name>ATP</name>
        <dbReference type="ChEBI" id="CHEBI:30616"/>
    </ligand>
</feature>
<evidence type="ECO:0000256" key="3">
    <source>
        <dbReference type="ARBA" id="ARBA00022650"/>
    </source>
</evidence>
<dbReference type="InterPro" id="IPR036393">
    <property type="entry name" value="AceGlu_kinase-like_sf"/>
</dbReference>
<dbReference type="InterPro" id="IPR005715">
    <property type="entry name" value="Glu_5kinase/COase_Synthase"/>
</dbReference>
<dbReference type="GO" id="GO:0005829">
    <property type="term" value="C:cytosol"/>
    <property type="evidence" value="ECO:0007669"/>
    <property type="project" value="TreeGrafter"/>
</dbReference>
<organism evidence="10">
    <name type="scientific">Peptoniphilus harei</name>
    <dbReference type="NCBI Taxonomy" id="54005"/>
    <lineage>
        <taxon>Bacteria</taxon>
        <taxon>Bacillati</taxon>
        <taxon>Bacillota</taxon>
        <taxon>Tissierellia</taxon>
        <taxon>Tissierellales</taxon>
        <taxon>Peptoniphilaceae</taxon>
        <taxon>Peptoniphilus</taxon>
    </lineage>
</organism>
<accession>A0A133PH34</accession>
<comment type="subcellular location">
    <subcellularLocation>
        <location evidence="8">Cytoplasm</location>
    </subcellularLocation>
</comment>
<evidence type="ECO:0000256" key="2">
    <source>
        <dbReference type="ARBA" id="ARBA00022605"/>
    </source>
</evidence>
<evidence type="ECO:0000256" key="5">
    <source>
        <dbReference type="ARBA" id="ARBA00022741"/>
    </source>
</evidence>
<keyword evidence="7 8" id="KW-0067">ATP-binding</keyword>
<evidence type="ECO:0000256" key="4">
    <source>
        <dbReference type="ARBA" id="ARBA00022679"/>
    </source>
</evidence>
<feature type="binding site" evidence="8">
    <location>
        <position position="144"/>
    </location>
    <ligand>
        <name>substrate</name>
    </ligand>
</feature>
<gene>
    <name evidence="8" type="primary">proB</name>
    <name evidence="10" type="ORF">HMPREF3229_01901</name>
</gene>
<comment type="catalytic activity">
    <reaction evidence="8">
        <text>L-glutamate + ATP = L-glutamyl 5-phosphate + ADP</text>
        <dbReference type="Rhea" id="RHEA:14877"/>
        <dbReference type="ChEBI" id="CHEBI:29985"/>
        <dbReference type="ChEBI" id="CHEBI:30616"/>
        <dbReference type="ChEBI" id="CHEBI:58274"/>
        <dbReference type="ChEBI" id="CHEBI:456216"/>
        <dbReference type="EC" id="2.7.2.11"/>
    </reaction>
</comment>
<dbReference type="PRINTS" id="PR00474">
    <property type="entry name" value="GLU5KINASE"/>
</dbReference>
<evidence type="ECO:0000313" key="10">
    <source>
        <dbReference type="EMBL" id="KXA27830.1"/>
    </source>
</evidence>
<dbReference type="GO" id="GO:0004349">
    <property type="term" value="F:glutamate 5-kinase activity"/>
    <property type="evidence" value="ECO:0007669"/>
    <property type="project" value="UniProtKB-UniRule"/>
</dbReference>
<dbReference type="InterPro" id="IPR011529">
    <property type="entry name" value="Glu_5kinase"/>
</dbReference>
<feature type="binding site" evidence="8">
    <location>
        <position position="156"/>
    </location>
    <ligand>
        <name>substrate</name>
    </ligand>
</feature>
<comment type="pathway">
    <text evidence="8">Amino-acid biosynthesis; L-proline biosynthesis; L-glutamate 5-semialdehyde from L-glutamate: step 1/2.</text>
</comment>
<dbReference type="PROSITE" id="PS00902">
    <property type="entry name" value="GLUTAMATE_5_KINASE"/>
    <property type="match status" value="1"/>
</dbReference>
<dbReference type="EC" id="2.7.2.11" evidence="8"/>
<dbReference type="GO" id="GO:0055129">
    <property type="term" value="P:L-proline biosynthetic process"/>
    <property type="evidence" value="ECO:0007669"/>
    <property type="project" value="UniProtKB-UniRule"/>
</dbReference>
<dbReference type="GO" id="GO:0005524">
    <property type="term" value="F:ATP binding"/>
    <property type="evidence" value="ECO:0007669"/>
    <property type="project" value="UniProtKB-KW"/>
</dbReference>
<keyword evidence="6 8" id="KW-0418">Kinase</keyword>
<keyword evidence="1 8" id="KW-0963">Cytoplasm</keyword>
<protein>
    <recommendedName>
        <fullName evidence="8">Glutamate 5-kinase</fullName>
        <ecNumber evidence="8">2.7.2.11</ecNumber>
    </recommendedName>
    <alternativeName>
        <fullName evidence="8">Gamma-glutamyl kinase</fullName>
        <shortName evidence="8">GK</shortName>
    </alternativeName>
</protein>
<evidence type="ECO:0000256" key="8">
    <source>
        <dbReference type="HAMAP-Rule" id="MF_00456"/>
    </source>
</evidence>
<dbReference type="UniPathway" id="UPA00098">
    <property type="reaction ID" value="UER00359"/>
</dbReference>
<dbReference type="PATRIC" id="fig|54005.3.peg.1864"/>
<reference evidence="10 11" key="1">
    <citation type="submission" date="2016-01" db="EMBL/GenBank/DDBJ databases">
        <authorList>
            <person name="Oliw E.H."/>
        </authorList>
    </citation>
    <scope>NUCLEOTIDE SEQUENCE [LARGE SCALE GENOMIC DNA]</scope>
    <source>
        <strain evidence="10 11">CMW7756A</strain>
    </source>
</reference>
<evidence type="ECO:0000256" key="6">
    <source>
        <dbReference type="ARBA" id="ARBA00022777"/>
    </source>
</evidence>
<comment type="function">
    <text evidence="8">Catalyzes the transfer of a phosphate group to glutamate to form L-glutamate 5-phosphate.</text>
</comment>
<dbReference type="InterPro" id="IPR001057">
    <property type="entry name" value="Glu/AcGlu_kinase"/>
</dbReference>
<dbReference type="Pfam" id="PF00696">
    <property type="entry name" value="AA_kinase"/>
    <property type="match status" value="1"/>
</dbReference>
<dbReference type="EMBL" id="LRQE01000050">
    <property type="protein sequence ID" value="KXA27830.1"/>
    <property type="molecule type" value="Genomic_DNA"/>
</dbReference>
<dbReference type="PANTHER" id="PTHR43654">
    <property type="entry name" value="GLUTAMATE 5-KINASE"/>
    <property type="match status" value="1"/>
</dbReference>
<dbReference type="FunFam" id="3.40.1160.10:FF:000018">
    <property type="entry name" value="Glutamate 5-kinase"/>
    <property type="match status" value="1"/>
</dbReference>
<dbReference type="HAMAP" id="MF_00456">
    <property type="entry name" value="ProB"/>
    <property type="match status" value="1"/>
</dbReference>
<dbReference type="InterPro" id="IPR001048">
    <property type="entry name" value="Asp/Glu/Uridylate_kinase"/>
</dbReference>
<comment type="caution">
    <text evidence="10">The sequence shown here is derived from an EMBL/GenBank/DDBJ whole genome shotgun (WGS) entry which is preliminary data.</text>
</comment>
<name>A0A133PH34_9FIRM</name>
<feature type="binding site" evidence="8">
    <location>
        <position position="17"/>
    </location>
    <ligand>
        <name>ATP</name>
        <dbReference type="ChEBI" id="CHEBI:30616"/>
    </ligand>
</feature>
<evidence type="ECO:0000256" key="1">
    <source>
        <dbReference type="ARBA" id="ARBA00022490"/>
    </source>
</evidence>
<keyword evidence="5 8" id="KW-0547">Nucleotide-binding</keyword>
<proteinExistence type="inferred from homology"/>
<evidence type="ECO:0000313" key="11">
    <source>
        <dbReference type="Proteomes" id="UP000070174"/>
    </source>
</evidence>
<feature type="binding site" evidence="8">
    <location>
        <position position="57"/>
    </location>
    <ligand>
        <name>substrate</name>
    </ligand>
</feature>
<dbReference type="Proteomes" id="UP000070174">
    <property type="component" value="Unassembled WGS sequence"/>
</dbReference>
<keyword evidence="2 8" id="KW-0028">Amino-acid biosynthesis</keyword>
<feature type="binding site" evidence="8">
    <location>
        <begin position="217"/>
        <end position="223"/>
    </location>
    <ligand>
        <name>ATP</name>
        <dbReference type="ChEBI" id="CHEBI:30616"/>
    </ligand>
</feature>
<dbReference type="CDD" id="cd04242">
    <property type="entry name" value="AAK_G5K_ProB"/>
    <property type="match status" value="1"/>
</dbReference>
<dbReference type="Gene3D" id="3.40.1160.10">
    <property type="entry name" value="Acetylglutamate kinase-like"/>
    <property type="match status" value="1"/>
</dbReference>
<dbReference type="NCBIfam" id="TIGR01027">
    <property type="entry name" value="proB"/>
    <property type="match status" value="1"/>
</dbReference>